<evidence type="ECO:0000313" key="3">
    <source>
        <dbReference type="EMBL" id="KAL3854174.1"/>
    </source>
</evidence>
<keyword evidence="2" id="KW-0812">Transmembrane</keyword>
<evidence type="ECO:0000313" key="4">
    <source>
        <dbReference type="Proteomes" id="UP001634394"/>
    </source>
</evidence>
<feature type="transmembrane region" description="Helical" evidence="2">
    <location>
        <begin position="12"/>
        <end position="34"/>
    </location>
</feature>
<accession>A0ABD3UXJ1</accession>
<dbReference type="Proteomes" id="UP001634394">
    <property type="component" value="Unassembled WGS sequence"/>
</dbReference>
<dbReference type="AlphaFoldDB" id="A0ABD3UXJ1"/>
<keyword evidence="4" id="KW-1185">Reference proteome</keyword>
<organism evidence="3 4">
    <name type="scientific">Sinanodonta woodiana</name>
    <name type="common">Chinese pond mussel</name>
    <name type="synonym">Anodonta woodiana</name>
    <dbReference type="NCBI Taxonomy" id="1069815"/>
    <lineage>
        <taxon>Eukaryota</taxon>
        <taxon>Metazoa</taxon>
        <taxon>Spiralia</taxon>
        <taxon>Lophotrochozoa</taxon>
        <taxon>Mollusca</taxon>
        <taxon>Bivalvia</taxon>
        <taxon>Autobranchia</taxon>
        <taxon>Heteroconchia</taxon>
        <taxon>Palaeoheterodonta</taxon>
        <taxon>Unionida</taxon>
        <taxon>Unionoidea</taxon>
        <taxon>Unionidae</taxon>
        <taxon>Unioninae</taxon>
        <taxon>Sinanodonta</taxon>
    </lineage>
</organism>
<feature type="compositionally biased region" description="Polar residues" evidence="1">
    <location>
        <begin position="78"/>
        <end position="87"/>
    </location>
</feature>
<comment type="caution">
    <text evidence="3">The sequence shown here is derived from an EMBL/GenBank/DDBJ whole genome shotgun (WGS) entry which is preliminary data.</text>
</comment>
<keyword evidence="2" id="KW-0472">Membrane</keyword>
<proteinExistence type="predicted"/>
<keyword evidence="2" id="KW-1133">Transmembrane helix</keyword>
<name>A0ABD3UXJ1_SINWO</name>
<evidence type="ECO:0000256" key="1">
    <source>
        <dbReference type="SAM" id="MobiDB-lite"/>
    </source>
</evidence>
<gene>
    <name evidence="3" type="ORF">ACJMK2_013452</name>
</gene>
<feature type="region of interest" description="Disordered" evidence="1">
    <location>
        <begin position="64"/>
        <end position="87"/>
    </location>
</feature>
<dbReference type="EMBL" id="JBJQND010000014">
    <property type="protein sequence ID" value="KAL3854174.1"/>
    <property type="molecule type" value="Genomic_DNA"/>
</dbReference>
<feature type="compositionally biased region" description="Basic and acidic residues" evidence="1">
    <location>
        <begin position="64"/>
        <end position="75"/>
    </location>
</feature>
<protein>
    <submittedName>
        <fullName evidence="3">Uncharacterized protein</fullName>
    </submittedName>
</protein>
<reference evidence="3 4" key="1">
    <citation type="submission" date="2024-11" db="EMBL/GenBank/DDBJ databases">
        <title>Chromosome-level genome assembly of the freshwater bivalve Anodonta woodiana.</title>
        <authorList>
            <person name="Chen X."/>
        </authorList>
    </citation>
    <scope>NUCLEOTIDE SEQUENCE [LARGE SCALE GENOMIC DNA]</scope>
    <source>
        <strain evidence="3">MN2024</strain>
        <tissue evidence="3">Gills</tissue>
    </source>
</reference>
<sequence length="152" mass="17227">MSPADDLVPAWMNIAIPILMVAVFVSAIVTTYFCKYEVSVDRLPKIDHWMPCLKKVIISKEEVNNGKFKPERNEQESSESSFITRAGATSQTVFSVLESRRNREHPNTGNQDANSIHNSRSISSLNSSCTNKDFLRILHMQAYENLRFDSSV</sequence>
<evidence type="ECO:0000256" key="2">
    <source>
        <dbReference type="SAM" id="Phobius"/>
    </source>
</evidence>